<dbReference type="KEGG" id="ccos:Pan44_47550"/>
<gene>
    <name evidence="1" type="ORF">Pan44_47550</name>
</gene>
<reference evidence="1 2" key="1">
    <citation type="submission" date="2019-02" db="EMBL/GenBank/DDBJ databases">
        <title>Deep-cultivation of Planctomycetes and their phenomic and genomic characterization uncovers novel biology.</title>
        <authorList>
            <person name="Wiegand S."/>
            <person name="Jogler M."/>
            <person name="Boedeker C."/>
            <person name="Pinto D."/>
            <person name="Vollmers J."/>
            <person name="Rivas-Marin E."/>
            <person name="Kohn T."/>
            <person name="Peeters S.H."/>
            <person name="Heuer A."/>
            <person name="Rast P."/>
            <person name="Oberbeckmann S."/>
            <person name="Bunk B."/>
            <person name="Jeske O."/>
            <person name="Meyerdierks A."/>
            <person name="Storesund J.E."/>
            <person name="Kallscheuer N."/>
            <person name="Luecker S."/>
            <person name="Lage O.M."/>
            <person name="Pohl T."/>
            <person name="Merkel B.J."/>
            <person name="Hornburger P."/>
            <person name="Mueller R.-W."/>
            <person name="Bruemmer F."/>
            <person name="Labrenz M."/>
            <person name="Spormann A.M."/>
            <person name="Op den Camp H."/>
            <person name="Overmann J."/>
            <person name="Amann R."/>
            <person name="Jetten M.S.M."/>
            <person name="Mascher T."/>
            <person name="Medema M.H."/>
            <person name="Devos D.P."/>
            <person name="Kaster A.-K."/>
            <person name="Ovreas L."/>
            <person name="Rohde M."/>
            <person name="Galperin M.Y."/>
            <person name="Jogler C."/>
        </authorList>
    </citation>
    <scope>NUCLEOTIDE SEQUENCE [LARGE SCALE GENOMIC DNA]</scope>
    <source>
        <strain evidence="1 2">Pan44</strain>
    </source>
</reference>
<dbReference type="RefSeq" id="WP_145034140.1">
    <property type="nucleotide sequence ID" value="NZ_CP036271.1"/>
</dbReference>
<evidence type="ECO:0000313" key="1">
    <source>
        <dbReference type="EMBL" id="QDT56698.1"/>
    </source>
</evidence>
<dbReference type="InParanoid" id="A0A517SKQ9"/>
<dbReference type="AlphaFoldDB" id="A0A517SKQ9"/>
<sequence>MSKSVAIRNSLVGNWPYPTALDQAVQAIEDHDYSKFNFTAGGSHNALEHVRRNRDVLAQHQMFEGCFLDALVGHNVNVMAYTPGYISEMLRLCNRTLLRAAGAPLEIGFPVTVYRGFSGIGRRRVARSYSWSLSIEVACWFALSRGAANPAVARAKLTNLDAVFAYIAERDEDEVLAMPANYRLVKMAAEEMRRLADVHQARIDAANEAEMQALGRSYT</sequence>
<protein>
    <submittedName>
        <fullName evidence="1">Uncharacterized protein</fullName>
    </submittedName>
</protein>
<dbReference type="EMBL" id="CP036271">
    <property type="protein sequence ID" value="QDT56698.1"/>
    <property type="molecule type" value="Genomic_DNA"/>
</dbReference>
<keyword evidence="2" id="KW-1185">Reference proteome</keyword>
<proteinExistence type="predicted"/>
<evidence type="ECO:0000313" key="2">
    <source>
        <dbReference type="Proteomes" id="UP000315700"/>
    </source>
</evidence>
<organism evidence="1 2">
    <name type="scientific">Caulifigura coniformis</name>
    <dbReference type="NCBI Taxonomy" id="2527983"/>
    <lineage>
        <taxon>Bacteria</taxon>
        <taxon>Pseudomonadati</taxon>
        <taxon>Planctomycetota</taxon>
        <taxon>Planctomycetia</taxon>
        <taxon>Planctomycetales</taxon>
        <taxon>Planctomycetaceae</taxon>
        <taxon>Caulifigura</taxon>
    </lineage>
</organism>
<accession>A0A517SKQ9</accession>
<dbReference type="Proteomes" id="UP000315700">
    <property type="component" value="Chromosome"/>
</dbReference>
<name>A0A517SKQ9_9PLAN</name>